<dbReference type="InParanoid" id="A0A2V0P750"/>
<dbReference type="EMBL" id="BDRX01000069">
    <property type="protein sequence ID" value="GBF95701.1"/>
    <property type="molecule type" value="Genomic_DNA"/>
</dbReference>
<proteinExistence type="predicted"/>
<reference evidence="1 2" key="1">
    <citation type="journal article" date="2018" name="Sci. Rep.">
        <title>Raphidocelis subcapitata (=Pseudokirchneriella subcapitata) provides an insight into genome evolution and environmental adaptations in the Sphaeropleales.</title>
        <authorList>
            <person name="Suzuki S."/>
            <person name="Yamaguchi H."/>
            <person name="Nakajima N."/>
            <person name="Kawachi M."/>
        </authorList>
    </citation>
    <scope>NUCLEOTIDE SEQUENCE [LARGE SCALE GENOMIC DNA]</scope>
    <source>
        <strain evidence="1 2">NIES-35</strain>
    </source>
</reference>
<keyword evidence="2" id="KW-1185">Reference proteome</keyword>
<dbReference type="AlphaFoldDB" id="A0A2V0P750"/>
<protein>
    <submittedName>
        <fullName evidence="1">Uncharacterized protein</fullName>
    </submittedName>
</protein>
<accession>A0A2V0P750</accession>
<gene>
    <name evidence="1" type="ORF">Rsub_08683</name>
</gene>
<organism evidence="1 2">
    <name type="scientific">Raphidocelis subcapitata</name>
    <dbReference type="NCBI Taxonomy" id="307507"/>
    <lineage>
        <taxon>Eukaryota</taxon>
        <taxon>Viridiplantae</taxon>
        <taxon>Chlorophyta</taxon>
        <taxon>core chlorophytes</taxon>
        <taxon>Chlorophyceae</taxon>
        <taxon>CS clade</taxon>
        <taxon>Sphaeropleales</taxon>
        <taxon>Selenastraceae</taxon>
        <taxon>Raphidocelis</taxon>
    </lineage>
</organism>
<dbReference type="Proteomes" id="UP000247498">
    <property type="component" value="Unassembled WGS sequence"/>
</dbReference>
<evidence type="ECO:0000313" key="1">
    <source>
        <dbReference type="EMBL" id="GBF95701.1"/>
    </source>
</evidence>
<dbReference type="OrthoDB" id="10519930at2759"/>
<sequence>MAYYTLQGVELRETSGEDFSTVVKSGTLTIAGSPPAIEVDGNPVALVKSSREPFKRIGRDFKFATSDVMGFYWISLPAGLQPAVYDRFEELLTAMQAGKALSLPSPAAAAAAAAKPAPVPAPVHAAKHAAEAAAKQASEAAAPALAAAAAAPAAAAAAASKAAAGASEAAEGASEAAAKAGSNFFDQLKEMSAKAAQDMSTMAAAIKSKAEHDMATLQEQMGAAKPAGA</sequence>
<name>A0A2V0P750_9CHLO</name>
<comment type="caution">
    <text evidence="1">The sequence shown here is derived from an EMBL/GenBank/DDBJ whole genome shotgun (WGS) entry which is preliminary data.</text>
</comment>
<evidence type="ECO:0000313" key="2">
    <source>
        <dbReference type="Proteomes" id="UP000247498"/>
    </source>
</evidence>